<dbReference type="EMBL" id="WUMU01000015">
    <property type="protein sequence ID" value="MXN18699.1"/>
    <property type="molecule type" value="Genomic_DNA"/>
</dbReference>
<dbReference type="InterPro" id="IPR050204">
    <property type="entry name" value="AraC_XylS_family_regulators"/>
</dbReference>
<evidence type="ECO:0000256" key="1">
    <source>
        <dbReference type="ARBA" id="ARBA00023015"/>
    </source>
</evidence>
<dbReference type="GO" id="GO:0043565">
    <property type="term" value="F:sequence-specific DNA binding"/>
    <property type="evidence" value="ECO:0007669"/>
    <property type="project" value="InterPro"/>
</dbReference>
<sequence length="298" mass="31964">MEARTRALRTLAPLKFRPLAGAVADLWQVAGEAGAGGFYRSPDPRLVVFTGPRPPQMAFRTAAQAPDRLGVRAMFVPAGVPLWARLLKAETFGHVDFHLDIRSLRRRLAVSGDSHLPQGAVFAGNGADLETLAGLAAAEVARPARGDMVLDGLLQALLGAVLHPETDAGEAVPQAAGLRPHQARRLEHYVQTHLEDPLGVAELAGLVGLSESWFSRAFKQSFGLTPKRWIAQRRVARAQQLILEEGLSLAEVALATGFADQAHLSRAFSQAVGMPPSRWRHIHAGSTGAGHDQPPPFP</sequence>
<keyword evidence="2" id="KW-0238">DNA-binding</keyword>
<dbReference type="PANTHER" id="PTHR46796">
    <property type="entry name" value="HTH-TYPE TRANSCRIPTIONAL ACTIVATOR RHAS-RELATED"/>
    <property type="match status" value="1"/>
</dbReference>
<dbReference type="Pfam" id="PF12833">
    <property type="entry name" value="HTH_18"/>
    <property type="match status" value="1"/>
</dbReference>
<keyword evidence="3" id="KW-0804">Transcription</keyword>
<dbReference type="AlphaFoldDB" id="A0A6L7G4C3"/>
<dbReference type="InterPro" id="IPR009057">
    <property type="entry name" value="Homeodomain-like_sf"/>
</dbReference>
<dbReference type="InterPro" id="IPR018060">
    <property type="entry name" value="HTH_AraC"/>
</dbReference>
<dbReference type="Gene3D" id="1.10.10.60">
    <property type="entry name" value="Homeodomain-like"/>
    <property type="match status" value="1"/>
</dbReference>
<gene>
    <name evidence="5" type="ORF">GR170_12690</name>
</gene>
<evidence type="ECO:0000313" key="6">
    <source>
        <dbReference type="Proteomes" id="UP000477911"/>
    </source>
</evidence>
<dbReference type="SMART" id="SM00342">
    <property type="entry name" value="HTH_ARAC"/>
    <property type="match status" value="1"/>
</dbReference>
<dbReference type="SUPFAM" id="SSF46689">
    <property type="entry name" value="Homeodomain-like"/>
    <property type="match status" value="2"/>
</dbReference>
<dbReference type="PROSITE" id="PS01124">
    <property type="entry name" value="HTH_ARAC_FAMILY_2"/>
    <property type="match status" value="1"/>
</dbReference>
<evidence type="ECO:0000313" key="5">
    <source>
        <dbReference type="EMBL" id="MXN18699.1"/>
    </source>
</evidence>
<evidence type="ECO:0000256" key="3">
    <source>
        <dbReference type="ARBA" id="ARBA00023163"/>
    </source>
</evidence>
<dbReference type="PANTHER" id="PTHR46796:SF14">
    <property type="entry name" value="TRANSCRIPTIONAL REGULATORY PROTEIN"/>
    <property type="match status" value="1"/>
</dbReference>
<evidence type="ECO:0000256" key="2">
    <source>
        <dbReference type="ARBA" id="ARBA00023125"/>
    </source>
</evidence>
<evidence type="ECO:0000259" key="4">
    <source>
        <dbReference type="PROSITE" id="PS01124"/>
    </source>
</evidence>
<keyword evidence="1" id="KW-0805">Transcription regulation</keyword>
<organism evidence="5 6">
    <name type="scientific">Pseudooceanicola albus</name>
    <dbReference type="NCBI Taxonomy" id="2692189"/>
    <lineage>
        <taxon>Bacteria</taxon>
        <taxon>Pseudomonadati</taxon>
        <taxon>Pseudomonadota</taxon>
        <taxon>Alphaproteobacteria</taxon>
        <taxon>Rhodobacterales</taxon>
        <taxon>Paracoccaceae</taxon>
        <taxon>Pseudooceanicola</taxon>
    </lineage>
</organism>
<keyword evidence="6" id="KW-1185">Reference proteome</keyword>
<comment type="caution">
    <text evidence="5">The sequence shown here is derived from an EMBL/GenBank/DDBJ whole genome shotgun (WGS) entry which is preliminary data.</text>
</comment>
<reference evidence="5 6" key="1">
    <citation type="submission" date="2019-12" db="EMBL/GenBank/DDBJ databases">
        <authorList>
            <person name="Li M."/>
        </authorList>
    </citation>
    <scope>NUCLEOTIDE SEQUENCE [LARGE SCALE GENOMIC DNA]</scope>
    <source>
        <strain evidence="5 6">GBMRC 2024</strain>
    </source>
</reference>
<dbReference type="GO" id="GO:0003700">
    <property type="term" value="F:DNA-binding transcription factor activity"/>
    <property type="evidence" value="ECO:0007669"/>
    <property type="project" value="InterPro"/>
</dbReference>
<feature type="domain" description="HTH araC/xylS-type" evidence="4">
    <location>
        <begin position="184"/>
        <end position="282"/>
    </location>
</feature>
<protein>
    <submittedName>
        <fullName evidence="5">Helix-turn-helix domain-containing protein</fullName>
    </submittedName>
</protein>
<dbReference type="PROSITE" id="PS00041">
    <property type="entry name" value="HTH_ARAC_FAMILY_1"/>
    <property type="match status" value="1"/>
</dbReference>
<dbReference type="Proteomes" id="UP000477911">
    <property type="component" value="Unassembled WGS sequence"/>
</dbReference>
<name>A0A6L7G4C3_9RHOB</name>
<dbReference type="InterPro" id="IPR018062">
    <property type="entry name" value="HTH_AraC-typ_CS"/>
</dbReference>
<accession>A0A6L7G4C3</accession>
<proteinExistence type="predicted"/>